<comment type="caution">
    <text evidence="2">The sequence shown here is derived from an EMBL/GenBank/DDBJ whole genome shotgun (WGS) entry which is preliminary data.</text>
</comment>
<accession>A0A1R1S1Q5</accession>
<dbReference type="EMBL" id="MTJL01000011">
    <property type="protein sequence ID" value="OMI07095.1"/>
    <property type="molecule type" value="Genomic_DNA"/>
</dbReference>
<accession>A0A1R1QR16</accession>
<protein>
    <submittedName>
        <fullName evidence="2">Uncharacterized protein</fullName>
    </submittedName>
</protein>
<dbReference type="InterPro" id="IPR046306">
    <property type="entry name" value="DUF6421"/>
</dbReference>
<name>A0A1R1S1Q5_9BACI</name>
<gene>
    <name evidence="2" type="ORF">BW143_07855</name>
</gene>
<feature type="coiled-coil region" evidence="1">
    <location>
        <begin position="336"/>
        <end position="363"/>
    </location>
</feature>
<evidence type="ECO:0000313" key="3">
    <source>
        <dbReference type="Proteomes" id="UP000187367"/>
    </source>
</evidence>
<keyword evidence="1" id="KW-0175">Coiled coil</keyword>
<evidence type="ECO:0000313" key="2">
    <source>
        <dbReference type="EMBL" id="OMI07095.1"/>
    </source>
</evidence>
<reference evidence="2 3" key="1">
    <citation type="submission" date="2017-01" db="EMBL/GenBank/DDBJ databases">
        <title>Bacillus phylogenomics.</title>
        <authorList>
            <person name="Dunlap C."/>
        </authorList>
    </citation>
    <scope>NUCLEOTIDE SEQUENCE [LARGE SCALE GENOMIC DNA]</scope>
    <source>
        <strain evidence="2 3">NRRL B-41282</strain>
    </source>
</reference>
<proteinExistence type="predicted"/>
<dbReference type="AlphaFoldDB" id="A0A1R1S1Q5"/>
<dbReference type="Pfam" id="PF19985">
    <property type="entry name" value="DUF6421"/>
    <property type="match status" value="1"/>
</dbReference>
<dbReference type="OrthoDB" id="2935458at2"/>
<sequence>MPTLTRDIVNMVNEQIVPQIHELQTYQNEEGQIVEHQRRAEQLLLELIKDAGIIYEAVHLKAAAQAFEQDVLDWISRGLEKTPFFDRLLTAYRPPNDKDTTFFAAPIVTPNGPHAKGCFFEAFLAIREEPAMMRPIEEEMPHPENGCQSLKLLAGTKGFTEEKCIVFFPENVKTKEKITTQTFAIFYFNKFYQIYHGDTLKRAQAIFENVPFKSANLHPDRTYEARVLWGYLHDYYHHCGKKPFHQHIQAKMNFFAGILEEIKVDCQSILALSERQYDYWEEIIEFVLFERLLRYPSQHNATQNFDSGTGFFLFSWIIENGRSIQKGKEKPVSLDLRLCMNDLKKLVAEIEELEETEDDLAYKKAAESYVRRYLPPGGEGERFSVPVQYFIHETNNAIETPYLRFKQDEGLKH</sequence>
<organism evidence="2 3">
    <name type="scientific">Bacillus swezeyi</name>
    <dbReference type="NCBI Taxonomy" id="1925020"/>
    <lineage>
        <taxon>Bacteria</taxon>
        <taxon>Bacillati</taxon>
        <taxon>Bacillota</taxon>
        <taxon>Bacilli</taxon>
        <taxon>Bacillales</taxon>
        <taxon>Bacillaceae</taxon>
        <taxon>Bacillus</taxon>
    </lineage>
</organism>
<dbReference type="RefSeq" id="WP_076759937.1">
    <property type="nucleotide sequence ID" value="NZ_JARMMK010000003.1"/>
</dbReference>
<evidence type="ECO:0000256" key="1">
    <source>
        <dbReference type="SAM" id="Coils"/>
    </source>
</evidence>
<dbReference type="Proteomes" id="UP000187367">
    <property type="component" value="Unassembled WGS sequence"/>
</dbReference>
<keyword evidence="3" id="KW-1185">Reference proteome</keyword>